<evidence type="ECO:0000313" key="2">
    <source>
        <dbReference type="Proteomes" id="UP000608513"/>
    </source>
</evidence>
<dbReference type="EMBL" id="JACORT010000009">
    <property type="protein sequence ID" value="MBC5785070.1"/>
    <property type="molecule type" value="Genomic_DNA"/>
</dbReference>
<sequence length="202" mass="22017">MPHPFQCRCGALRGEITHTQHAVRAACYCRDCQAYAHVLGQGAQVLDANGGTEVVVTQAADVHLTQGRDQLACLSLSPRGLLRWYARCCDTPIANTPRDWRLPYVGMVHSCLHQPRPLEHAFPRVQMRVNTKGAHGTPPASSRVAGALRFLGTALRLFAARVRGTYRTTPFFDGQGQPVAAVHVVDRQALQAARARAAAVPH</sequence>
<dbReference type="Pfam" id="PF19648">
    <property type="entry name" value="DUF6151"/>
    <property type="match status" value="1"/>
</dbReference>
<reference evidence="1" key="1">
    <citation type="submission" date="2020-08" db="EMBL/GenBank/DDBJ databases">
        <title>Ramlibacter sp. USB13 16S ribosomal RNA gene genome sequencing and assembly.</title>
        <authorList>
            <person name="Kang M."/>
        </authorList>
    </citation>
    <scope>NUCLEOTIDE SEQUENCE</scope>
    <source>
        <strain evidence="1">USB13</strain>
    </source>
</reference>
<keyword evidence="2" id="KW-1185">Reference proteome</keyword>
<dbReference type="InterPro" id="IPR046149">
    <property type="entry name" value="DUF6151"/>
</dbReference>
<proteinExistence type="predicted"/>
<accession>A0A923MTU5</accession>
<protein>
    <recommendedName>
        <fullName evidence="3">CENP-V/GFA domain-containing protein</fullName>
    </recommendedName>
</protein>
<evidence type="ECO:0000313" key="1">
    <source>
        <dbReference type="EMBL" id="MBC5785070.1"/>
    </source>
</evidence>
<dbReference type="Gene3D" id="2.170.150.70">
    <property type="match status" value="1"/>
</dbReference>
<evidence type="ECO:0008006" key="3">
    <source>
        <dbReference type="Google" id="ProtNLM"/>
    </source>
</evidence>
<dbReference type="Proteomes" id="UP000608513">
    <property type="component" value="Unassembled WGS sequence"/>
</dbReference>
<comment type="caution">
    <text evidence="1">The sequence shown here is derived from an EMBL/GenBank/DDBJ whole genome shotgun (WGS) entry which is preliminary data.</text>
</comment>
<dbReference type="AlphaFoldDB" id="A0A923MTU5"/>
<dbReference type="SUPFAM" id="SSF51316">
    <property type="entry name" value="Mss4-like"/>
    <property type="match status" value="1"/>
</dbReference>
<dbReference type="InterPro" id="IPR011057">
    <property type="entry name" value="Mss4-like_sf"/>
</dbReference>
<organism evidence="1 2">
    <name type="scientific">Ramlibacter cellulosilyticus</name>
    <dbReference type="NCBI Taxonomy" id="2764187"/>
    <lineage>
        <taxon>Bacteria</taxon>
        <taxon>Pseudomonadati</taxon>
        <taxon>Pseudomonadota</taxon>
        <taxon>Betaproteobacteria</taxon>
        <taxon>Burkholderiales</taxon>
        <taxon>Comamonadaceae</taxon>
        <taxon>Ramlibacter</taxon>
    </lineage>
</organism>
<name>A0A923MTU5_9BURK</name>
<gene>
    <name evidence="1" type="ORF">H8N03_19140</name>
</gene>
<dbReference type="RefSeq" id="WP_187077823.1">
    <property type="nucleotide sequence ID" value="NZ_JACORT010000009.1"/>
</dbReference>